<keyword evidence="4" id="KW-1185">Reference proteome</keyword>
<dbReference type="GO" id="GO:0008061">
    <property type="term" value="F:chitin binding"/>
    <property type="evidence" value="ECO:0007669"/>
    <property type="project" value="InterPro"/>
</dbReference>
<gene>
    <name evidence="3" type="ORF">BT63DRAFT_417437</name>
</gene>
<dbReference type="InterPro" id="IPR002557">
    <property type="entry name" value="Chitin-bd_dom"/>
</dbReference>
<dbReference type="AlphaFoldDB" id="A0A6A6TZY2"/>
<reference evidence="3" key="1">
    <citation type="journal article" date="2020" name="Stud. Mycol.">
        <title>101 Dothideomycetes genomes: a test case for predicting lifestyles and emergence of pathogens.</title>
        <authorList>
            <person name="Haridas S."/>
            <person name="Albert R."/>
            <person name="Binder M."/>
            <person name="Bloem J."/>
            <person name="Labutti K."/>
            <person name="Salamov A."/>
            <person name="Andreopoulos B."/>
            <person name="Baker S."/>
            <person name="Barry K."/>
            <person name="Bills G."/>
            <person name="Bluhm B."/>
            <person name="Cannon C."/>
            <person name="Castanera R."/>
            <person name="Culley D."/>
            <person name="Daum C."/>
            <person name="Ezra D."/>
            <person name="Gonzalez J."/>
            <person name="Henrissat B."/>
            <person name="Kuo A."/>
            <person name="Liang C."/>
            <person name="Lipzen A."/>
            <person name="Lutzoni F."/>
            <person name="Magnuson J."/>
            <person name="Mondo S."/>
            <person name="Nolan M."/>
            <person name="Ohm R."/>
            <person name="Pangilinan J."/>
            <person name="Park H.-J."/>
            <person name="Ramirez L."/>
            <person name="Alfaro M."/>
            <person name="Sun H."/>
            <person name="Tritt A."/>
            <person name="Yoshinaga Y."/>
            <person name="Zwiers L.-H."/>
            <person name="Turgeon B."/>
            <person name="Goodwin S."/>
            <person name="Spatafora J."/>
            <person name="Crous P."/>
            <person name="Grigoriev I."/>
        </authorList>
    </citation>
    <scope>NUCLEOTIDE SEQUENCE</scope>
    <source>
        <strain evidence="3">CBS 115976</strain>
    </source>
</reference>
<evidence type="ECO:0000313" key="4">
    <source>
        <dbReference type="Proteomes" id="UP000799302"/>
    </source>
</evidence>
<dbReference type="SUPFAM" id="SSF57625">
    <property type="entry name" value="Invertebrate chitin-binding proteins"/>
    <property type="match status" value="2"/>
</dbReference>
<sequence length="154" mass="16155">MQLAILFAAVAAIITEVTASPTNPPQSLTRRQTKDFCAGKTSGSFWHPWDCNLYITCSASGAKVQSCEGENLWNSVSKKCGLPGYTDCLYATTCQSQTGIVPAGKVPDIFSTGCNKYAVCDGKSAYGEVLECPKGEMFDGKSGVCGKAGSCATP</sequence>
<feature type="domain" description="Chitin-binding type-2" evidence="2">
    <location>
        <begin position="34"/>
        <end position="90"/>
    </location>
</feature>
<dbReference type="Gene3D" id="2.170.140.10">
    <property type="entry name" value="Chitin binding domain"/>
    <property type="match status" value="2"/>
</dbReference>
<dbReference type="Proteomes" id="UP000799302">
    <property type="component" value="Unassembled WGS sequence"/>
</dbReference>
<protein>
    <recommendedName>
        <fullName evidence="2">Chitin-binding type-2 domain-containing protein</fullName>
    </recommendedName>
</protein>
<dbReference type="EMBL" id="MU004241">
    <property type="protein sequence ID" value="KAF2664891.1"/>
    <property type="molecule type" value="Genomic_DNA"/>
</dbReference>
<evidence type="ECO:0000259" key="2">
    <source>
        <dbReference type="PROSITE" id="PS50940"/>
    </source>
</evidence>
<organism evidence="3 4">
    <name type="scientific">Microthyrium microscopicum</name>
    <dbReference type="NCBI Taxonomy" id="703497"/>
    <lineage>
        <taxon>Eukaryota</taxon>
        <taxon>Fungi</taxon>
        <taxon>Dikarya</taxon>
        <taxon>Ascomycota</taxon>
        <taxon>Pezizomycotina</taxon>
        <taxon>Dothideomycetes</taxon>
        <taxon>Dothideomycetes incertae sedis</taxon>
        <taxon>Microthyriales</taxon>
        <taxon>Microthyriaceae</taxon>
        <taxon>Microthyrium</taxon>
    </lineage>
</organism>
<dbReference type="Pfam" id="PF01607">
    <property type="entry name" value="CBM_14"/>
    <property type="match status" value="2"/>
</dbReference>
<accession>A0A6A6TZY2</accession>
<feature type="domain" description="Chitin-binding type-2" evidence="2">
    <location>
        <begin position="91"/>
        <end position="153"/>
    </location>
</feature>
<feature type="signal peptide" evidence="1">
    <location>
        <begin position="1"/>
        <end position="19"/>
    </location>
</feature>
<keyword evidence="1" id="KW-0732">Signal</keyword>
<dbReference type="GO" id="GO:0005576">
    <property type="term" value="C:extracellular region"/>
    <property type="evidence" value="ECO:0007669"/>
    <property type="project" value="InterPro"/>
</dbReference>
<proteinExistence type="predicted"/>
<feature type="chain" id="PRO_5025455665" description="Chitin-binding type-2 domain-containing protein" evidence="1">
    <location>
        <begin position="20"/>
        <end position="154"/>
    </location>
</feature>
<evidence type="ECO:0000256" key="1">
    <source>
        <dbReference type="SAM" id="SignalP"/>
    </source>
</evidence>
<dbReference type="InterPro" id="IPR036508">
    <property type="entry name" value="Chitin-bd_dom_sf"/>
</dbReference>
<dbReference type="SMART" id="SM00494">
    <property type="entry name" value="ChtBD2"/>
    <property type="match status" value="2"/>
</dbReference>
<name>A0A6A6TZY2_9PEZI</name>
<evidence type="ECO:0000313" key="3">
    <source>
        <dbReference type="EMBL" id="KAF2664891.1"/>
    </source>
</evidence>
<dbReference type="OrthoDB" id="6020543at2759"/>
<dbReference type="PROSITE" id="PS50940">
    <property type="entry name" value="CHIT_BIND_II"/>
    <property type="match status" value="2"/>
</dbReference>